<dbReference type="EMBL" id="VDMD01000060">
    <property type="protein sequence ID" value="TRM56718.1"/>
    <property type="molecule type" value="Genomic_DNA"/>
</dbReference>
<evidence type="ECO:0000256" key="1">
    <source>
        <dbReference type="ARBA" id="ARBA00004123"/>
    </source>
</evidence>
<sequence>MFPTTVLFRGILTAADLQELESRIKGLDFLAAIEHTLASSGHVVEGLMSFSSQSLCERTVDSLQDDRITLEKGALTLLRPDGQPLPKRSPAPLHSRILKPLPNGTTKTTLLGAAKWHGAVGTVDIFPGIGGLVRFPSVDVAKAAEAAAKSGRLHVRGEKVTMQTVDERQVFCTDLSPDVSEEGLRVLFEEYGTITNITLGPERILRKKLSRVATVTFERDSVADVIHAKNGTSYHGRALRLFFGNPEQHITPEVPMYSSTNKSNAFDSNEPPPSVAADSADLLMLQCALVAEVRKRIGYQRRAFEDAASCSRAEGQHQTVLAALHKMRSERESAGAHRYDECERWKNLYAESQRVQKEEAEKASHALGVAESRRKMTEMDLETWKDKERAQRRRAEVAEHKLQDVERVERERAEKMKAEAEKRKAEAERLAEEAERLRRKKENDRRAKEQDEQRRAREAEEQRQIARRAAAVKEETRCEQRDARWPPAHWSYPAVLSHADAKARFLVVCKEFDNARFSDERPLVVRSVPWPVLAHPTVFEVHDLTWDAVERFLGAVRTYMSQDSYREFLKNARLRFHPNRWAARGLLQSVIDDDLRETMKRACETVSQVINSATSELEGR</sequence>
<dbReference type="InterPro" id="IPR012677">
    <property type="entry name" value="Nucleotide-bd_a/b_plait_sf"/>
</dbReference>
<dbReference type="PANTHER" id="PTHR15263:SF1">
    <property type="entry name" value="NF-KAPPA-B INHIBITOR-LIKE PROTEIN 1"/>
    <property type="match status" value="1"/>
</dbReference>
<feature type="region of interest" description="Disordered" evidence="7">
    <location>
        <begin position="434"/>
        <end position="478"/>
    </location>
</feature>
<dbReference type="GO" id="GO:0005634">
    <property type="term" value="C:nucleus"/>
    <property type="evidence" value="ECO:0007669"/>
    <property type="project" value="UniProtKB-SubCell"/>
</dbReference>
<gene>
    <name evidence="9" type="ORF">BD626DRAFT_635476</name>
</gene>
<keyword evidence="2" id="KW-0597">Phosphoprotein</keyword>
<dbReference type="GO" id="GO:0043124">
    <property type="term" value="P:negative regulation of canonical NF-kappaB signal transduction"/>
    <property type="evidence" value="ECO:0007669"/>
    <property type="project" value="InterPro"/>
</dbReference>
<dbReference type="Proteomes" id="UP000320762">
    <property type="component" value="Unassembled WGS sequence"/>
</dbReference>
<dbReference type="PROSITE" id="PS50102">
    <property type="entry name" value="RRM"/>
    <property type="match status" value="1"/>
</dbReference>
<dbReference type="InterPro" id="IPR000504">
    <property type="entry name" value="RRM_dom"/>
</dbReference>
<evidence type="ECO:0000256" key="5">
    <source>
        <dbReference type="ARBA" id="ARBA00023242"/>
    </source>
</evidence>
<evidence type="ECO:0000256" key="6">
    <source>
        <dbReference type="PROSITE-ProRule" id="PRU00176"/>
    </source>
</evidence>
<protein>
    <recommendedName>
        <fullName evidence="8">RRM domain-containing protein</fullName>
    </recommendedName>
</protein>
<evidence type="ECO:0000256" key="4">
    <source>
        <dbReference type="ARBA" id="ARBA00023043"/>
    </source>
</evidence>
<dbReference type="Gene3D" id="3.30.70.330">
    <property type="match status" value="1"/>
</dbReference>
<feature type="compositionally biased region" description="Basic and acidic residues" evidence="7">
    <location>
        <begin position="434"/>
        <end position="464"/>
    </location>
</feature>
<name>A0A550BW02_9AGAR</name>
<keyword evidence="3" id="KW-0677">Repeat</keyword>
<dbReference type="CDD" id="cd00590">
    <property type="entry name" value="RRM_SF"/>
    <property type="match status" value="1"/>
</dbReference>
<keyword evidence="6" id="KW-0694">RNA-binding</keyword>
<evidence type="ECO:0000313" key="10">
    <source>
        <dbReference type="Proteomes" id="UP000320762"/>
    </source>
</evidence>
<keyword evidence="4" id="KW-0040">ANK repeat</keyword>
<evidence type="ECO:0000256" key="3">
    <source>
        <dbReference type="ARBA" id="ARBA00022737"/>
    </source>
</evidence>
<reference evidence="9 10" key="1">
    <citation type="journal article" date="2019" name="New Phytol.">
        <title>Comparative genomics reveals unique wood-decay strategies and fruiting body development in the Schizophyllaceae.</title>
        <authorList>
            <person name="Almasi E."/>
            <person name="Sahu N."/>
            <person name="Krizsan K."/>
            <person name="Balint B."/>
            <person name="Kovacs G.M."/>
            <person name="Kiss B."/>
            <person name="Cseklye J."/>
            <person name="Drula E."/>
            <person name="Henrissat B."/>
            <person name="Nagy I."/>
            <person name="Chovatia M."/>
            <person name="Adam C."/>
            <person name="LaButti K."/>
            <person name="Lipzen A."/>
            <person name="Riley R."/>
            <person name="Grigoriev I.V."/>
            <person name="Nagy L.G."/>
        </authorList>
    </citation>
    <scope>NUCLEOTIDE SEQUENCE [LARGE SCALE GENOMIC DNA]</scope>
    <source>
        <strain evidence="9 10">NL-1724</strain>
    </source>
</reference>
<comment type="caution">
    <text evidence="9">The sequence shown here is derived from an EMBL/GenBank/DDBJ whole genome shotgun (WGS) entry which is preliminary data.</text>
</comment>
<dbReference type="SUPFAM" id="SSF54928">
    <property type="entry name" value="RNA-binding domain, RBD"/>
    <property type="match status" value="1"/>
</dbReference>
<dbReference type="InterPro" id="IPR035979">
    <property type="entry name" value="RBD_domain_sf"/>
</dbReference>
<evidence type="ECO:0000256" key="7">
    <source>
        <dbReference type="SAM" id="MobiDB-lite"/>
    </source>
</evidence>
<evidence type="ECO:0000256" key="2">
    <source>
        <dbReference type="ARBA" id="ARBA00022553"/>
    </source>
</evidence>
<dbReference type="AlphaFoldDB" id="A0A550BW02"/>
<dbReference type="PANTHER" id="PTHR15263">
    <property type="entry name" value="I-KAPPA-B-LIKE PROTEIN IKBL"/>
    <property type="match status" value="1"/>
</dbReference>
<evidence type="ECO:0000259" key="8">
    <source>
        <dbReference type="PROSITE" id="PS50102"/>
    </source>
</evidence>
<proteinExistence type="predicted"/>
<dbReference type="InterPro" id="IPR038753">
    <property type="entry name" value="NFKBIL1"/>
</dbReference>
<dbReference type="OrthoDB" id="3265210at2759"/>
<feature type="domain" description="RRM" evidence="8">
    <location>
        <begin position="168"/>
        <end position="246"/>
    </location>
</feature>
<dbReference type="SMART" id="SM00360">
    <property type="entry name" value="RRM"/>
    <property type="match status" value="1"/>
</dbReference>
<accession>A0A550BW02</accession>
<keyword evidence="10" id="KW-1185">Reference proteome</keyword>
<organism evidence="9 10">
    <name type="scientific">Schizophyllum amplum</name>
    <dbReference type="NCBI Taxonomy" id="97359"/>
    <lineage>
        <taxon>Eukaryota</taxon>
        <taxon>Fungi</taxon>
        <taxon>Dikarya</taxon>
        <taxon>Basidiomycota</taxon>
        <taxon>Agaricomycotina</taxon>
        <taxon>Agaricomycetes</taxon>
        <taxon>Agaricomycetidae</taxon>
        <taxon>Agaricales</taxon>
        <taxon>Schizophyllaceae</taxon>
        <taxon>Schizophyllum</taxon>
    </lineage>
</organism>
<dbReference type="GO" id="GO:0003723">
    <property type="term" value="F:RNA binding"/>
    <property type="evidence" value="ECO:0007669"/>
    <property type="project" value="UniProtKB-UniRule"/>
</dbReference>
<keyword evidence="5" id="KW-0539">Nucleus</keyword>
<evidence type="ECO:0000313" key="9">
    <source>
        <dbReference type="EMBL" id="TRM56718.1"/>
    </source>
</evidence>
<comment type="subcellular location">
    <subcellularLocation>
        <location evidence="1">Nucleus</location>
    </subcellularLocation>
</comment>
<dbReference type="Pfam" id="PF00076">
    <property type="entry name" value="RRM_1"/>
    <property type="match status" value="1"/>
</dbReference>